<evidence type="ECO:0000256" key="1">
    <source>
        <dbReference type="SAM" id="Phobius"/>
    </source>
</evidence>
<sequence length="237" mass="27320">MTYLIFQATMLLPTVSASPIGQAVGPTDLSLLDWNGWGIEMRVGVLWLLVAVIVGIVVWWLLPWIRNNWLKGYRTKAVKLTFKGVEWDICLDTETRRVAHQAWVEIKSRKVGLPFEEGLDVIVEVYNSWYQLFGVLRDLAKSIPADRLQDCEDTRNLVALLMRALNEGLRPHLTKWQAKFRRWYDSAVASDDNKAKSPQEIQQLYPLYNELVADLRKVSDEFVRFADSLEKIVKDGK</sequence>
<evidence type="ECO:0000313" key="3">
    <source>
        <dbReference type="Proteomes" id="UP000001933"/>
    </source>
</evidence>
<name>Q2LRS3_SYNAS</name>
<dbReference type="STRING" id="56780.SYN_02751"/>
<keyword evidence="1" id="KW-0472">Membrane</keyword>
<dbReference type="OrthoDB" id="8481986at2"/>
<reference evidence="2 3" key="1">
    <citation type="journal article" date="2007" name="Proc. Natl. Acad. Sci. U.S.A.">
        <title>The genome of Syntrophus aciditrophicus: life at the thermodynamic limit of microbial growth.</title>
        <authorList>
            <person name="McInerney M.J."/>
            <person name="Rohlin L."/>
            <person name="Mouttaki H."/>
            <person name="Kim U."/>
            <person name="Krupp R.S."/>
            <person name="Rios-Hernandez L."/>
            <person name="Sieber J."/>
            <person name="Struchtemeyer C.G."/>
            <person name="Bhattacharyya A."/>
            <person name="Campbell J.W."/>
            <person name="Gunsalus R.P."/>
        </authorList>
    </citation>
    <scope>NUCLEOTIDE SEQUENCE [LARGE SCALE GENOMIC DNA]</scope>
    <source>
        <strain evidence="2 3">SB</strain>
    </source>
</reference>
<protein>
    <submittedName>
        <fullName evidence="2">Hypothetical membrane protein</fullName>
    </submittedName>
</protein>
<evidence type="ECO:0000313" key="2">
    <source>
        <dbReference type="EMBL" id="ABC76782.1"/>
    </source>
</evidence>
<organism evidence="2 3">
    <name type="scientific">Syntrophus aciditrophicus (strain SB)</name>
    <dbReference type="NCBI Taxonomy" id="56780"/>
    <lineage>
        <taxon>Bacteria</taxon>
        <taxon>Pseudomonadati</taxon>
        <taxon>Thermodesulfobacteriota</taxon>
        <taxon>Syntrophia</taxon>
        <taxon>Syntrophales</taxon>
        <taxon>Syntrophaceae</taxon>
        <taxon>Syntrophus</taxon>
    </lineage>
</organism>
<accession>Q2LRS3</accession>
<keyword evidence="1" id="KW-0812">Transmembrane</keyword>
<gene>
    <name evidence="2" type="ORF">SYN_02751</name>
</gene>
<dbReference type="InParanoid" id="Q2LRS3"/>
<dbReference type="HOGENOM" id="CLU_1237933_0_0_7"/>
<dbReference type="AlphaFoldDB" id="Q2LRS3"/>
<proteinExistence type="predicted"/>
<dbReference type="eggNOG" id="ENOG5030Y5F">
    <property type="taxonomic scope" value="Bacteria"/>
</dbReference>
<dbReference type="RefSeq" id="WP_011416815.1">
    <property type="nucleotide sequence ID" value="NC_007759.1"/>
</dbReference>
<keyword evidence="3" id="KW-1185">Reference proteome</keyword>
<dbReference type="EMBL" id="CP000252">
    <property type="protein sequence ID" value="ABC76782.1"/>
    <property type="molecule type" value="Genomic_DNA"/>
</dbReference>
<feature type="transmembrane region" description="Helical" evidence="1">
    <location>
        <begin position="41"/>
        <end position="62"/>
    </location>
</feature>
<dbReference type="Proteomes" id="UP000001933">
    <property type="component" value="Chromosome"/>
</dbReference>
<keyword evidence="1" id="KW-1133">Transmembrane helix</keyword>
<dbReference type="KEGG" id="sat:SYN_02751"/>